<name>A0A2P8H9V6_9BACI</name>
<keyword evidence="2 5" id="KW-0489">Methyltransferase</keyword>
<dbReference type="GO" id="GO:0008757">
    <property type="term" value="F:S-adenosylmethionine-dependent methyltransferase activity"/>
    <property type="evidence" value="ECO:0007669"/>
    <property type="project" value="InterPro"/>
</dbReference>
<organism evidence="5 6">
    <name type="scientific">Salsuginibacillus halophilus</name>
    <dbReference type="NCBI Taxonomy" id="517424"/>
    <lineage>
        <taxon>Bacteria</taxon>
        <taxon>Bacillati</taxon>
        <taxon>Bacillota</taxon>
        <taxon>Bacilli</taxon>
        <taxon>Bacillales</taxon>
        <taxon>Bacillaceae</taxon>
        <taxon>Salsuginibacillus</taxon>
    </lineage>
</organism>
<dbReference type="RefSeq" id="WP_106589515.1">
    <property type="nucleotide sequence ID" value="NZ_PYAV01000012.1"/>
</dbReference>
<dbReference type="AlphaFoldDB" id="A0A2P8H9V6"/>
<evidence type="ECO:0000256" key="1">
    <source>
        <dbReference type="ARBA" id="ARBA00008361"/>
    </source>
</evidence>
<keyword evidence="6" id="KW-1185">Reference proteome</keyword>
<dbReference type="InterPro" id="IPR051052">
    <property type="entry name" value="Diverse_substrate_MTase"/>
</dbReference>
<dbReference type="CDD" id="cd02440">
    <property type="entry name" value="AdoMet_MTases"/>
    <property type="match status" value="1"/>
</dbReference>
<dbReference type="GO" id="GO:0032259">
    <property type="term" value="P:methylation"/>
    <property type="evidence" value="ECO:0007669"/>
    <property type="project" value="UniProtKB-KW"/>
</dbReference>
<gene>
    <name evidence="5" type="ORF">B0H94_11264</name>
</gene>
<dbReference type="InterPro" id="IPR029063">
    <property type="entry name" value="SAM-dependent_MTases_sf"/>
</dbReference>
<evidence type="ECO:0000313" key="6">
    <source>
        <dbReference type="Proteomes" id="UP000242310"/>
    </source>
</evidence>
<dbReference type="SUPFAM" id="SSF53335">
    <property type="entry name" value="S-adenosyl-L-methionine-dependent methyltransferases"/>
    <property type="match status" value="1"/>
</dbReference>
<evidence type="ECO:0000256" key="3">
    <source>
        <dbReference type="ARBA" id="ARBA00022679"/>
    </source>
</evidence>
<dbReference type="EMBL" id="PYAV01000012">
    <property type="protein sequence ID" value="PSL42981.1"/>
    <property type="molecule type" value="Genomic_DNA"/>
</dbReference>
<dbReference type="Proteomes" id="UP000242310">
    <property type="component" value="Unassembled WGS sequence"/>
</dbReference>
<dbReference type="InterPro" id="IPR013216">
    <property type="entry name" value="Methyltransf_11"/>
</dbReference>
<reference evidence="5 6" key="1">
    <citation type="submission" date="2018-03" db="EMBL/GenBank/DDBJ databases">
        <title>Genomic Encyclopedia of Type Strains, Phase III (KMG-III): the genomes of soil and plant-associated and newly described type strains.</title>
        <authorList>
            <person name="Whitman W."/>
        </authorList>
    </citation>
    <scope>NUCLEOTIDE SEQUENCE [LARGE SCALE GENOMIC DNA]</scope>
    <source>
        <strain evidence="5 6">CGMCC 1.07653</strain>
    </source>
</reference>
<dbReference type="OrthoDB" id="9797252at2"/>
<dbReference type="PANTHER" id="PTHR44942:SF4">
    <property type="entry name" value="METHYLTRANSFERASE TYPE 11 DOMAIN-CONTAINING PROTEIN"/>
    <property type="match status" value="1"/>
</dbReference>
<dbReference type="Pfam" id="PF08241">
    <property type="entry name" value="Methyltransf_11"/>
    <property type="match status" value="1"/>
</dbReference>
<evidence type="ECO:0000313" key="5">
    <source>
        <dbReference type="EMBL" id="PSL42981.1"/>
    </source>
</evidence>
<feature type="domain" description="Methyltransferase type 11" evidence="4">
    <location>
        <begin position="40"/>
        <end position="134"/>
    </location>
</feature>
<proteinExistence type="inferred from homology"/>
<evidence type="ECO:0000259" key="4">
    <source>
        <dbReference type="Pfam" id="PF08241"/>
    </source>
</evidence>
<comment type="caution">
    <text evidence="5">The sequence shown here is derived from an EMBL/GenBank/DDBJ whole genome shotgun (WGS) entry which is preliminary data.</text>
</comment>
<keyword evidence="3 5" id="KW-0808">Transferase</keyword>
<protein>
    <submittedName>
        <fullName evidence="5">Methyltransferase family protein</fullName>
    </submittedName>
</protein>
<accession>A0A2P8H9V6</accession>
<dbReference type="PANTHER" id="PTHR44942">
    <property type="entry name" value="METHYLTRANSF_11 DOMAIN-CONTAINING PROTEIN"/>
    <property type="match status" value="1"/>
</dbReference>
<sequence length="262" mass="29362">MQTNFGNVAKAYAQHRNDLPDELMASLKLRGIHFHGKDVVDLGAGTGVLSRAMSREGSAVTGVEPSAELIAEAKSIDESEDMNINYICNFAESTDLQSAAFDCATVLRAWHWFDRQKTMDEIKRLLQPGGKLLVMDSGFTSKSKIISDTAEIVKSYMPDGKIKPAGSKADASQLIHSFPVEWFEEWKQGGFDLKETYKFNYTVSFSNESWCGRVGSLSWLTNFDEYQKQEVLDKIYTHLTNEFGDVEHHIQHGCYVAILAQS</sequence>
<dbReference type="Gene3D" id="3.40.50.150">
    <property type="entry name" value="Vaccinia Virus protein VP39"/>
    <property type="match status" value="1"/>
</dbReference>
<comment type="similarity">
    <text evidence="1">Belongs to the methyltransferase superfamily.</text>
</comment>
<evidence type="ECO:0000256" key="2">
    <source>
        <dbReference type="ARBA" id="ARBA00022603"/>
    </source>
</evidence>